<evidence type="ECO:0000256" key="1">
    <source>
        <dbReference type="SAM" id="MobiDB-lite"/>
    </source>
</evidence>
<gene>
    <name evidence="4" type="ORF">ESZ00_05930</name>
</gene>
<evidence type="ECO:0000313" key="4">
    <source>
        <dbReference type="EMBL" id="RXS97434.1"/>
    </source>
</evidence>
<dbReference type="Pfam" id="PF06439">
    <property type="entry name" value="3keto-disac_hyd"/>
    <property type="match status" value="2"/>
</dbReference>
<protein>
    <submittedName>
        <fullName evidence="4">DUF1080 domain-containing protein</fullName>
    </submittedName>
</protein>
<feature type="region of interest" description="Disordered" evidence="1">
    <location>
        <begin position="401"/>
        <end position="421"/>
    </location>
</feature>
<feature type="compositionally biased region" description="Low complexity" evidence="1">
    <location>
        <begin position="403"/>
        <end position="412"/>
    </location>
</feature>
<keyword evidence="2" id="KW-0472">Membrane</keyword>
<keyword evidence="5" id="KW-1185">Reference proteome</keyword>
<feature type="transmembrane region" description="Helical" evidence="2">
    <location>
        <begin position="572"/>
        <end position="592"/>
    </location>
</feature>
<sequence>MGFRKSSIFAWLWFSVAGLLVVLTGAPARAQAPLKLFNGTSLLGWNQHGGWNVSGGAITAGGSGERTLISAVPFGEMNLEFEYNASGSMGSKLRLWTDRDGSGGFTIDLDPSGASAGVGGIETLSNSSIATLTPGWHRVQVEAAHGHINVKIDGLPSGNAGDLGTRAGYIGFTATGEGSLQIRGVKVAPLGLSKSFNGTDLSGWKSIAQAPNAKGGVGHDLAKTFTFGIGGGSTKPHEAKWSVVSGAIHGVDGPGGLEYSNNLENGIVQITAHGTVKSNSTTVLSVRTSPGQLSGGYEVGIGPNAGQINGLAPHPQQGIQSIDQTIVFSDRTLAVWIDGSLVTVYTDTRAENASPLKGAKTSGGALTLLLPAGDEINVSRMFYLTLSSKLYGAPAHTPPPPVVAAAPQTQPATAPPPPASEAEKAILAQQQAATKKDAEDQANKKKVAALMAHALSTNDPQQQLDDYGQVVQIDPYNAVAVQGYKDAQARIQASQQAQEHAANEQVNQQQEAQNRAVQTSESLQKARMAFLNGRISEASSALAVAEKLSPGNPAVHDLRSRLSAAQAVRSRLYFLGGGAGLVGILGLAALWMRRSRQQRFPHLEVKRGFEVGRSYPIEKDTVRIGAVPQNGTYKNDIVLQDIEHTISRFHCEVSRKNGQLYITDLKSANGTLVDGEPLQPGQPRLLRRGNTITLANNVELRFDYGRRPAGQA</sequence>
<dbReference type="CDD" id="cd00060">
    <property type="entry name" value="FHA"/>
    <property type="match status" value="1"/>
</dbReference>
<evidence type="ECO:0000313" key="5">
    <source>
        <dbReference type="Proteomes" id="UP000290253"/>
    </source>
</evidence>
<proteinExistence type="predicted"/>
<dbReference type="EMBL" id="SDMK01000001">
    <property type="protein sequence ID" value="RXS97434.1"/>
    <property type="molecule type" value="Genomic_DNA"/>
</dbReference>
<evidence type="ECO:0000256" key="2">
    <source>
        <dbReference type="SAM" id="Phobius"/>
    </source>
</evidence>
<reference evidence="4 5" key="1">
    <citation type="journal article" date="2016" name="Int. J. Syst. Evol. Microbiol.">
        <title>Acidipila dinghuensis sp. nov., an acidobacterium isolated from forest soil.</title>
        <authorList>
            <person name="Jiang Y.W."/>
            <person name="Wang J."/>
            <person name="Chen M.H."/>
            <person name="Lv Y.Y."/>
            <person name="Qiu L.H."/>
        </authorList>
    </citation>
    <scope>NUCLEOTIDE SEQUENCE [LARGE SCALE GENOMIC DNA]</scope>
    <source>
        <strain evidence="4 5">DHOF10</strain>
    </source>
</reference>
<dbReference type="Gene3D" id="2.60.200.20">
    <property type="match status" value="1"/>
</dbReference>
<dbReference type="OrthoDB" id="100647at2"/>
<feature type="compositionally biased region" description="Low complexity" evidence="1">
    <location>
        <begin position="494"/>
        <end position="518"/>
    </location>
</feature>
<keyword evidence="2" id="KW-0812">Transmembrane</keyword>
<dbReference type="AlphaFoldDB" id="A0A4Q1SIK1"/>
<name>A0A4Q1SIK1_9BACT</name>
<dbReference type="Proteomes" id="UP000290253">
    <property type="component" value="Unassembled WGS sequence"/>
</dbReference>
<dbReference type="Gene3D" id="2.60.120.560">
    <property type="entry name" value="Exo-inulinase, domain 1"/>
    <property type="match status" value="2"/>
</dbReference>
<accession>A0A4Q1SIK1</accession>
<evidence type="ECO:0000259" key="3">
    <source>
        <dbReference type="PROSITE" id="PS50006"/>
    </source>
</evidence>
<dbReference type="SMART" id="SM00240">
    <property type="entry name" value="FHA"/>
    <property type="match status" value="1"/>
</dbReference>
<dbReference type="InterPro" id="IPR000253">
    <property type="entry name" value="FHA_dom"/>
</dbReference>
<dbReference type="RefSeq" id="WP_129207213.1">
    <property type="nucleotide sequence ID" value="NZ_BMGU01000001.1"/>
</dbReference>
<keyword evidence="2" id="KW-1133">Transmembrane helix</keyword>
<dbReference type="GO" id="GO:0016787">
    <property type="term" value="F:hydrolase activity"/>
    <property type="evidence" value="ECO:0007669"/>
    <property type="project" value="InterPro"/>
</dbReference>
<dbReference type="InterPro" id="IPR010496">
    <property type="entry name" value="AL/BT2_dom"/>
</dbReference>
<dbReference type="PROSITE" id="PS50006">
    <property type="entry name" value="FHA_DOMAIN"/>
    <property type="match status" value="1"/>
</dbReference>
<dbReference type="Pfam" id="PF00498">
    <property type="entry name" value="FHA"/>
    <property type="match status" value="1"/>
</dbReference>
<dbReference type="InterPro" id="IPR008984">
    <property type="entry name" value="SMAD_FHA_dom_sf"/>
</dbReference>
<comment type="caution">
    <text evidence="4">The sequence shown here is derived from an EMBL/GenBank/DDBJ whole genome shotgun (WGS) entry which is preliminary data.</text>
</comment>
<feature type="region of interest" description="Disordered" evidence="1">
    <location>
        <begin position="494"/>
        <end position="519"/>
    </location>
</feature>
<organism evidence="4 5">
    <name type="scientific">Silvibacterium dinghuense</name>
    <dbReference type="NCBI Taxonomy" id="1560006"/>
    <lineage>
        <taxon>Bacteria</taxon>
        <taxon>Pseudomonadati</taxon>
        <taxon>Acidobacteriota</taxon>
        <taxon>Terriglobia</taxon>
        <taxon>Terriglobales</taxon>
        <taxon>Acidobacteriaceae</taxon>
        <taxon>Silvibacterium</taxon>
    </lineage>
</organism>
<dbReference type="SUPFAM" id="SSF49879">
    <property type="entry name" value="SMAD/FHA domain"/>
    <property type="match status" value="1"/>
</dbReference>
<feature type="domain" description="FHA" evidence="3">
    <location>
        <begin position="609"/>
        <end position="678"/>
    </location>
</feature>